<keyword evidence="4" id="KW-1185">Reference proteome</keyword>
<feature type="region of interest" description="Disordered" evidence="1">
    <location>
        <begin position="34"/>
        <end position="65"/>
    </location>
</feature>
<evidence type="ECO:0000256" key="2">
    <source>
        <dbReference type="SAM" id="SignalP"/>
    </source>
</evidence>
<feature type="chain" id="PRO_5041257911" evidence="2">
    <location>
        <begin position="31"/>
        <end position="224"/>
    </location>
</feature>
<dbReference type="AlphaFoldDB" id="A0AA41QNA6"/>
<dbReference type="EMBL" id="JALAZD010000001">
    <property type="protein sequence ID" value="MCI0127996.1"/>
    <property type="molecule type" value="Genomic_DNA"/>
</dbReference>
<dbReference type="GO" id="GO:0042597">
    <property type="term" value="C:periplasmic space"/>
    <property type="evidence" value="ECO:0007669"/>
    <property type="project" value="InterPro"/>
</dbReference>
<dbReference type="InterPro" id="IPR012899">
    <property type="entry name" value="LTXXQ"/>
</dbReference>
<evidence type="ECO:0000313" key="4">
    <source>
        <dbReference type="Proteomes" id="UP001156140"/>
    </source>
</evidence>
<sequence>MTKLPALSKTALAVALAGSLGLSAVPAAFAQDTKPAQVQAGQPKQELQRPGEWRHHNVRVNPDRGNGRGLMDLLASPRGAEALEVAIVRLSYRVNPTDAQKPLLDDLKSTALTAQKTFADAAKAARDAAAPQGQRPDMMAMLKARVAIDTARLEAMNTVLPKLEAFMNSLSDEQKASLMPKRDNVGWQQKRPGMHGPRGQMPANPGAMQVQPSDENAPAAKSTT</sequence>
<feature type="compositionally biased region" description="Basic and acidic residues" evidence="1">
    <location>
        <begin position="46"/>
        <end position="65"/>
    </location>
</feature>
<evidence type="ECO:0000313" key="3">
    <source>
        <dbReference type="EMBL" id="MCI0127996.1"/>
    </source>
</evidence>
<feature type="region of interest" description="Disordered" evidence="1">
    <location>
        <begin position="174"/>
        <end position="224"/>
    </location>
</feature>
<feature type="signal peptide" evidence="2">
    <location>
        <begin position="1"/>
        <end position="30"/>
    </location>
</feature>
<feature type="compositionally biased region" description="Basic and acidic residues" evidence="1">
    <location>
        <begin position="174"/>
        <end position="184"/>
    </location>
</feature>
<name>A0AA41QNA6_9HYPH</name>
<dbReference type="Proteomes" id="UP001156140">
    <property type="component" value="Unassembled WGS sequence"/>
</dbReference>
<keyword evidence="2" id="KW-0732">Signal</keyword>
<reference evidence="3" key="1">
    <citation type="submission" date="2022-03" db="EMBL/GenBank/DDBJ databases">
        <title>The complete genome sequence of a Methyloterrigena soli.</title>
        <authorList>
            <person name="Zi Z."/>
        </authorList>
    </citation>
    <scope>NUCLEOTIDE SEQUENCE</scope>
    <source>
        <strain evidence="3">M48</strain>
    </source>
</reference>
<evidence type="ECO:0000256" key="1">
    <source>
        <dbReference type="SAM" id="MobiDB-lite"/>
    </source>
</evidence>
<dbReference type="RefSeq" id="WP_035028250.1">
    <property type="nucleotide sequence ID" value="NZ_CP068983.1"/>
</dbReference>
<proteinExistence type="predicted"/>
<comment type="caution">
    <text evidence="3">The sequence shown here is derived from an EMBL/GenBank/DDBJ whole genome shotgun (WGS) entry which is preliminary data.</text>
</comment>
<organism evidence="3 4">
    <name type="scientific">Paradevosia shaoguanensis</name>
    <dbReference type="NCBI Taxonomy" id="1335043"/>
    <lineage>
        <taxon>Bacteria</taxon>
        <taxon>Pseudomonadati</taxon>
        <taxon>Pseudomonadota</taxon>
        <taxon>Alphaproteobacteria</taxon>
        <taxon>Hyphomicrobiales</taxon>
        <taxon>Devosiaceae</taxon>
        <taxon>Paradevosia</taxon>
    </lineage>
</organism>
<gene>
    <name evidence="3" type="ORF">ML536_14295</name>
</gene>
<protein>
    <submittedName>
        <fullName evidence="3">Spy/CpxP family protein refolding chaperone</fullName>
    </submittedName>
</protein>
<accession>A0AA41QNA6</accession>
<dbReference type="Pfam" id="PF07813">
    <property type="entry name" value="LTXXQ"/>
    <property type="match status" value="1"/>
</dbReference>